<dbReference type="RefSeq" id="XP_066073209.1">
    <property type="nucleotide sequence ID" value="XM_066217112.1"/>
</dbReference>
<dbReference type="GeneID" id="91091995"/>
<proteinExistence type="predicted"/>
<evidence type="ECO:0000313" key="2">
    <source>
        <dbReference type="Proteomes" id="UP001355207"/>
    </source>
</evidence>
<evidence type="ECO:0008006" key="3">
    <source>
        <dbReference type="Google" id="ProtNLM"/>
    </source>
</evidence>
<keyword evidence="2" id="KW-1185">Reference proteome</keyword>
<organism evidence="1 2">
    <name type="scientific">Kwoniella dendrophila CBS 6074</name>
    <dbReference type="NCBI Taxonomy" id="1295534"/>
    <lineage>
        <taxon>Eukaryota</taxon>
        <taxon>Fungi</taxon>
        <taxon>Dikarya</taxon>
        <taxon>Basidiomycota</taxon>
        <taxon>Agaricomycotina</taxon>
        <taxon>Tremellomycetes</taxon>
        <taxon>Tremellales</taxon>
        <taxon>Cryptococcaceae</taxon>
        <taxon>Kwoniella</taxon>
    </lineage>
</organism>
<protein>
    <recommendedName>
        <fullName evidence="3">NADH dehydrogenase (Ubiquinone) 1 beta subcomplex 8</fullName>
    </recommendedName>
</protein>
<accession>A0AAX4JLZ0</accession>
<name>A0AAX4JLZ0_9TREE</name>
<sequence>MSMFTKSALRTTSMASRSMVARQTMARRAYTQPTAGEQIRELFKSKPVPVDAYPIIAITIMMSSYAGYMLTKHIREDHDHVRWAPGQGGVKFQLPGEQ</sequence>
<gene>
    <name evidence="1" type="ORF">L201_001323</name>
</gene>
<reference evidence="1 2" key="1">
    <citation type="submission" date="2024-01" db="EMBL/GenBank/DDBJ databases">
        <title>Comparative genomics of Cryptococcus and Kwoniella reveals pathogenesis evolution and contrasting modes of karyotype evolution via chromosome fusion or intercentromeric recombination.</title>
        <authorList>
            <person name="Coelho M.A."/>
            <person name="David-Palma M."/>
            <person name="Shea T."/>
            <person name="Bowers K."/>
            <person name="McGinley-Smith S."/>
            <person name="Mohammad A.W."/>
            <person name="Gnirke A."/>
            <person name="Yurkov A.M."/>
            <person name="Nowrousian M."/>
            <person name="Sun S."/>
            <person name="Cuomo C.A."/>
            <person name="Heitman J."/>
        </authorList>
    </citation>
    <scope>NUCLEOTIDE SEQUENCE [LARGE SCALE GENOMIC DNA]</scope>
    <source>
        <strain evidence="1 2">CBS 6074</strain>
    </source>
</reference>
<dbReference type="AlphaFoldDB" id="A0AAX4JLZ0"/>
<dbReference type="EMBL" id="CP144098">
    <property type="protein sequence ID" value="WWC86446.1"/>
    <property type="molecule type" value="Genomic_DNA"/>
</dbReference>
<evidence type="ECO:0000313" key="1">
    <source>
        <dbReference type="EMBL" id="WWC86446.1"/>
    </source>
</evidence>
<dbReference type="Proteomes" id="UP001355207">
    <property type="component" value="Chromosome 1"/>
</dbReference>